<evidence type="ECO:0000256" key="1">
    <source>
        <dbReference type="SAM" id="MobiDB-lite"/>
    </source>
</evidence>
<organism evidence="2 3">
    <name type="scientific">Mikania micrantha</name>
    <name type="common">bitter vine</name>
    <dbReference type="NCBI Taxonomy" id="192012"/>
    <lineage>
        <taxon>Eukaryota</taxon>
        <taxon>Viridiplantae</taxon>
        <taxon>Streptophyta</taxon>
        <taxon>Embryophyta</taxon>
        <taxon>Tracheophyta</taxon>
        <taxon>Spermatophyta</taxon>
        <taxon>Magnoliopsida</taxon>
        <taxon>eudicotyledons</taxon>
        <taxon>Gunneridae</taxon>
        <taxon>Pentapetalae</taxon>
        <taxon>asterids</taxon>
        <taxon>campanulids</taxon>
        <taxon>Asterales</taxon>
        <taxon>Asteraceae</taxon>
        <taxon>Asteroideae</taxon>
        <taxon>Heliantheae alliance</taxon>
        <taxon>Eupatorieae</taxon>
        <taxon>Mikania</taxon>
    </lineage>
</organism>
<keyword evidence="3" id="KW-1185">Reference proteome</keyword>
<protein>
    <submittedName>
        <fullName evidence="2">Uncharacterized protein</fullName>
    </submittedName>
</protein>
<accession>A0A5N6PLS3</accession>
<name>A0A5N6PLS3_9ASTR</name>
<proteinExistence type="predicted"/>
<feature type="region of interest" description="Disordered" evidence="1">
    <location>
        <begin position="1"/>
        <end position="40"/>
    </location>
</feature>
<gene>
    <name evidence="2" type="ORF">E3N88_09311</name>
</gene>
<dbReference type="EMBL" id="SZYD01000004">
    <property type="protein sequence ID" value="KAD6454605.1"/>
    <property type="molecule type" value="Genomic_DNA"/>
</dbReference>
<dbReference type="Proteomes" id="UP000326396">
    <property type="component" value="Linkage Group LG12"/>
</dbReference>
<comment type="caution">
    <text evidence="2">The sequence shown here is derived from an EMBL/GenBank/DDBJ whole genome shotgun (WGS) entry which is preliminary data.</text>
</comment>
<dbReference type="AlphaFoldDB" id="A0A5N6PLS3"/>
<sequence>MMNVGENRARNGITDCPESRNEKKSKNLRKTRRGGTPSVRTSLQAVRLEATKIFGFPLPRGTPRTNLLGGAVRLISVKSTELFKTSDFIQILPLELIQLLGEKPIVQHLKSLFQRFLNIPIALGNVSASPDRRFTLRNPSDQMMARIDYKLRIRCFNGTLSRNLKVLIPELYLVNPCGAGQGTMIVLSADNPFARTLQLPLL</sequence>
<evidence type="ECO:0000313" key="3">
    <source>
        <dbReference type="Proteomes" id="UP000326396"/>
    </source>
</evidence>
<reference evidence="2 3" key="1">
    <citation type="submission" date="2019-05" db="EMBL/GenBank/DDBJ databases">
        <title>Mikania micrantha, genome provides insights into the molecular mechanism of rapid growth.</title>
        <authorList>
            <person name="Liu B."/>
        </authorList>
    </citation>
    <scope>NUCLEOTIDE SEQUENCE [LARGE SCALE GENOMIC DNA]</scope>
    <source>
        <strain evidence="2">NLD-2019</strain>
        <tissue evidence="2">Leaf</tissue>
    </source>
</reference>
<evidence type="ECO:0000313" key="2">
    <source>
        <dbReference type="EMBL" id="KAD6454605.1"/>
    </source>
</evidence>